<organism evidence="1 2">
    <name type="scientific">Jeotgalibacillus malaysiensis</name>
    <dbReference type="NCBI Taxonomy" id="1508404"/>
    <lineage>
        <taxon>Bacteria</taxon>
        <taxon>Bacillati</taxon>
        <taxon>Bacillota</taxon>
        <taxon>Bacilli</taxon>
        <taxon>Bacillales</taxon>
        <taxon>Caryophanaceae</taxon>
        <taxon>Jeotgalibacillus</taxon>
    </lineage>
</organism>
<dbReference type="AlphaFoldDB" id="A0A0B5AQD6"/>
<accession>A0A0B5AQD6</accession>
<dbReference type="EMBL" id="CP009416">
    <property type="protein sequence ID" value="AJD90748.1"/>
    <property type="molecule type" value="Genomic_DNA"/>
</dbReference>
<name>A0A0B5AQD6_9BACL</name>
<dbReference type="BioCyc" id="JESP1508404:G14D9-10685-MONOMER"/>
<dbReference type="HOGENOM" id="CLU_171594_0_0_9"/>
<dbReference type="STRING" id="1508404.JMA_14310"/>
<gene>
    <name evidence="1" type="ORF">JMA_14310</name>
</gene>
<dbReference type="Pfam" id="PF14069">
    <property type="entry name" value="SpoVIF"/>
    <property type="match status" value="1"/>
</dbReference>
<evidence type="ECO:0000313" key="1">
    <source>
        <dbReference type="EMBL" id="AJD90748.1"/>
    </source>
</evidence>
<dbReference type="Proteomes" id="UP000031449">
    <property type="component" value="Chromosome"/>
</dbReference>
<evidence type="ECO:0008006" key="3">
    <source>
        <dbReference type="Google" id="ProtNLM"/>
    </source>
</evidence>
<dbReference type="InterPro" id="IPR025942">
    <property type="entry name" value="SpoVIF"/>
</dbReference>
<evidence type="ECO:0000313" key="2">
    <source>
        <dbReference type="Proteomes" id="UP000031449"/>
    </source>
</evidence>
<proteinExistence type="predicted"/>
<protein>
    <recommendedName>
        <fullName evidence="3">Sporulation protein</fullName>
    </recommendedName>
</protein>
<reference evidence="1 2" key="1">
    <citation type="submission" date="2014-08" db="EMBL/GenBank/DDBJ databases">
        <title>Complete genome of a marine bacteria Jeotgalibacillus malaysiensis.</title>
        <authorList>
            <person name="Yaakop A.S."/>
            <person name="Chan K.-G."/>
            <person name="Goh K.M."/>
        </authorList>
    </citation>
    <scope>NUCLEOTIDE SEQUENCE [LARGE SCALE GENOMIC DNA]</scope>
    <source>
        <strain evidence="1 2">D5</strain>
    </source>
</reference>
<dbReference type="KEGG" id="jeo:JMA_14310"/>
<sequence>MNDAFLKKIENKTGVNMDQIFALANAFQHADFNDEQTVRKLVRQVVSAAGKPITKEMEEKIAKTVTAKGEKIDYHTLSNMINKK</sequence>
<keyword evidence="2" id="KW-1185">Reference proteome</keyword>
<dbReference type="OrthoDB" id="2474248at2"/>